<evidence type="ECO:0000313" key="2">
    <source>
        <dbReference type="Proteomes" id="UP000257109"/>
    </source>
</evidence>
<dbReference type="Proteomes" id="UP000257109">
    <property type="component" value="Unassembled WGS sequence"/>
</dbReference>
<dbReference type="EMBL" id="QJKJ01014567">
    <property type="protein sequence ID" value="RDX64073.1"/>
    <property type="molecule type" value="Genomic_DNA"/>
</dbReference>
<reference evidence="1" key="1">
    <citation type="submission" date="2018-05" db="EMBL/GenBank/DDBJ databases">
        <title>Draft genome of Mucuna pruriens seed.</title>
        <authorList>
            <person name="Nnadi N.E."/>
            <person name="Vos R."/>
            <person name="Hasami M.H."/>
            <person name="Devisetty U.K."/>
            <person name="Aguiy J.C."/>
        </authorList>
    </citation>
    <scope>NUCLEOTIDE SEQUENCE [LARGE SCALE GENOMIC DNA]</scope>
    <source>
        <strain evidence="1">JCA_2017</strain>
    </source>
</reference>
<name>A0A371EDG7_MUCPR</name>
<sequence length="76" mass="8767">MNQVFQVQWASFFQSMPNERSCVLQVLEARPYGLAKFEPTIYVVRVTKPIAIEKVFTMSEAEASRCENLIIKNVKI</sequence>
<feature type="non-terminal residue" evidence="1">
    <location>
        <position position="1"/>
    </location>
</feature>
<protein>
    <submittedName>
        <fullName evidence="1">Uncharacterized protein</fullName>
    </submittedName>
</protein>
<organism evidence="1 2">
    <name type="scientific">Mucuna pruriens</name>
    <name type="common">Velvet bean</name>
    <name type="synonym">Dolichos pruriens</name>
    <dbReference type="NCBI Taxonomy" id="157652"/>
    <lineage>
        <taxon>Eukaryota</taxon>
        <taxon>Viridiplantae</taxon>
        <taxon>Streptophyta</taxon>
        <taxon>Embryophyta</taxon>
        <taxon>Tracheophyta</taxon>
        <taxon>Spermatophyta</taxon>
        <taxon>Magnoliopsida</taxon>
        <taxon>eudicotyledons</taxon>
        <taxon>Gunneridae</taxon>
        <taxon>Pentapetalae</taxon>
        <taxon>rosids</taxon>
        <taxon>fabids</taxon>
        <taxon>Fabales</taxon>
        <taxon>Fabaceae</taxon>
        <taxon>Papilionoideae</taxon>
        <taxon>50 kb inversion clade</taxon>
        <taxon>NPAAA clade</taxon>
        <taxon>indigoferoid/millettioid clade</taxon>
        <taxon>Phaseoleae</taxon>
        <taxon>Mucuna</taxon>
    </lineage>
</organism>
<comment type="caution">
    <text evidence="1">The sequence shown here is derived from an EMBL/GenBank/DDBJ whole genome shotgun (WGS) entry which is preliminary data.</text>
</comment>
<keyword evidence="2" id="KW-1185">Reference proteome</keyword>
<evidence type="ECO:0000313" key="1">
    <source>
        <dbReference type="EMBL" id="RDX64073.1"/>
    </source>
</evidence>
<dbReference type="AlphaFoldDB" id="A0A371EDG7"/>
<gene>
    <name evidence="1" type="ORF">CR513_57416</name>
</gene>
<proteinExistence type="predicted"/>
<accession>A0A371EDG7</accession>